<keyword evidence="5 6" id="KW-0472">Membrane</keyword>
<evidence type="ECO:0000256" key="4">
    <source>
        <dbReference type="ARBA" id="ARBA00022989"/>
    </source>
</evidence>
<evidence type="ECO:0000256" key="3">
    <source>
        <dbReference type="ARBA" id="ARBA00022692"/>
    </source>
</evidence>
<feature type="transmembrane region" description="Helical" evidence="6">
    <location>
        <begin position="21"/>
        <end position="41"/>
    </location>
</feature>
<evidence type="ECO:0000256" key="5">
    <source>
        <dbReference type="ARBA" id="ARBA00023136"/>
    </source>
</evidence>
<evidence type="ECO:0000256" key="6">
    <source>
        <dbReference type="SAM" id="Phobius"/>
    </source>
</evidence>
<feature type="transmembrane region" description="Helical" evidence="6">
    <location>
        <begin position="261"/>
        <end position="290"/>
    </location>
</feature>
<dbReference type="PANTHER" id="PTHR30572">
    <property type="entry name" value="MEMBRANE COMPONENT OF TRANSPORTER-RELATED"/>
    <property type="match status" value="1"/>
</dbReference>
<dbReference type="KEGG" id="beo:BEH_26410"/>
<evidence type="ECO:0000313" key="8">
    <source>
        <dbReference type="EMBL" id="AWG44321.1"/>
    </source>
</evidence>
<organism evidence="8 9">
    <name type="scientific">Priestia filamentosa</name>
    <dbReference type="NCBI Taxonomy" id="1402861"/>
    <lineage>
        <taxon>Bacteria</taxon>
        <taxon>Bacillati</taxon>
        <taxon>Bacillota</taxon>
        <taxon>Bacilli</taxon>
        <taxon>Bacillales</taxon>
        <taxon>Bacillaceae</taxon>
        <taxon>Priestia</taxon>
    </lineage>
</organism>
<keyword evidence="3 6" id="KW-0812">Transmembrane</keyword>
<feature type="transmembrane region" description="Helical" evidence="6">
    <location>
        <begin position="311"/>
        <end position="342"/>
    </location>
</feature>
<keyword evidence="2" id="KW-1003">Cell membrane</keyword>
<feature type="domain" description="ABC3 transporter permease C-terminal" evidence="7">
    <location>
        <begin position="271"/>
        <end position="390"/>
    </location>
</feature>
<evidence type="ECO:0000259" key="7">
    <source>
        <dbReference type="Pfam" id="PF02687"/>
    </source>
</evidence>
<name>A0A2S1LZS4_9BACI</name>
<accession>A0A2S1LZS4</accession>
<evidence type="ECO:0000313" key="9">
    <source>
        <dbReference type="Proteomes" id="UP000036202"/>
    </source>
</evidence>
<dbReference type="GO" id="GO:0022857">
    <property type="term" value="F:transmembrane transporter activity"/>
    <property type="evidence" value="ECO:0007669"/>
    <property type="project" value="TreeGrafter"/>
</dbReference>
<proteinExistence type="predicted"/>
<evidence type="ECO:0000256" key="2">
    <source>
        <dbReference type="ARBA" id="ARBA00022475"/>
    </source>
</evidence>
<keyword evidence="4 6" id="KW-1133">Transmembrane helix</keyword>
<comment type="subcellular location">
    <subcellularLocation>
        <location evidence="1">Cell membrane</location>
        <topology evidence="1">Multi-pass membrane protein</topology>
    </subcellularLocation>
</comment>
<keyword evidence="8" id="KW-0614">Plasmid</keyword>
<dbReference type="RefSeq" id="WP_046218390.1">
    <property type="nucleotide sequence ID" value="NZ_CP015328.1"/>
</dbReference>
<sequence>MKFKQIINLAIKNIFRSKLKTLTSMLIISTGIITLLLTQGINQGTQKAYQSNFLEKSSLKEIKVLPNIDSNEGLNTDDEKKFSSINHVKETYFPISELTELLDSNSTQIDKLWINSMPGSLAPKPVKGKIYSQENEILLPKKIGGKDTAKYVGKSLKINHIVSKGGKTSVEASVIKVSGIYDESKLNVSKETALASPHFVYSLHADTNGLSVEDMLKFEDFQALSLISDDTESVPNIAKEVENQGYNTEYSLKEVQQMPGLLGMIPLIGTVISLIILLIGAINIGMLTIQNVRNRYSEIGLLKALGFKNHLVIRVFLIETLIVGIASYIIAILIFFVSKLVLNYLIVTKLDGQFTVMSDIKTLAGSLVISLLAPIIGSIIPTIKAGKINPSTALKE</sequence>
<reference evidence="8 9" key="1">
    <citation type="journal article" date="2015" name="PLoS ONE">
        <title>Genome Sequence of Bacillus endophyticus and Analysis of Its Companion Mechanism in the Ketogulonigenium vulgare-Bacillus Strain Consortium.</title>
        <authorList>
            <person name="Jia N."/>
            <person name="Du J."/>
            <person name="Ding M.Z."/>
            <person name="Gao F."/>
            <person name="Yuan Y.J."/>
        </authorList>
    </citation>
    <scope>NUCLEOTIDE SEQUENCE [LARGE SCALE GENOMIC DNA]</scope>
    <source>
        <strain evidence="8 9">Hbe603</strain>
        <plasmid evidence="9">pbeh6</plasmid>
    </source>
</reference>
<dbReference type="InterPro" id="IPR050250">
    <property type="entry name" value="Macrolide_Exporter_MacB"/>
</dbReference>
<dbReference type="Pfam" id="PF02687">
    <property type="entry name" value="FtsX"/>
    <property type="match status" value="1"/>
</dbReference>
<dbReference type="Proteomes" id="UP000036202">
    <property type="component" value="Plasmid pbeh6"/>
</dbReference>
<dbReference type="PANTHER" id="PTHR30572:SF9">
    <property type="entry name" value="ABC TRANSPORTER PERMEASE PROTEIN"/>
    <property type="match status" value="1"/>
</dbReference>
<dbReference type="EMBL" id="CP015328">
    <property type="protein sequence ID" value="AWG44321.1"/>
    <property type="molecule type" value="Genomic_DNA"/>
</dbReference>
<dbReference type="GO" id="GO:0005886">
    <property type="term" value="C:plasma membrane"/>
    <property type="evidence" value="ECO:0007669"/>
    <property type="project" value="UniProtKB-SubCell"/>
</dbReference>
<feature type="transmembrane region" description="Helical" evidence="6">
    <location>
        <begin position="362"/>
        <end position="383"/>
    </location>
</feature>
<evidence type="ECO:0000256" key="1">
    <source>
        <dbReference type="ARBA" id="ARBA00004651"/>
    </source>
</evidence>
<geneLocation type="plasmid" evidence="9">
    <name>pbeh6</name>
</geneLocation>
<keyword evidence="9" id="KW-1185">Reference proteome</keyword>
<gene>
    <name evidence="8" type="ORF">BEH_26410</name>
</gene>
<dbReference type="AlphaFoldDB" id="A0A2S1LZS4"/>
<dbReference type="InterPro" id="IPR003838">
    <property type="entry name" value="ABC3_permease_C"/>
</dbReference>
<protein>
    <recommendedName>
        <fullName evidence="7">ABC3 transporter permease C-terminal domain-containing protein</fullName>
    </recommendedName>
</protein>